<protein>
    <submittedName>
        <fullName evidence="1">Cyclase family protein</fullName>
    </submittedName>
</protein>
<organism evidence="1 2">
    <name type="scientific">Streptomyces endophyticus</name>
    <dbReference type="NCBI Taxonomy" id="714166"/>
    <lineage>
        <taxon>Bacteria</taxon>
        <taxon>Bacillati</taxon>
        <taxon>Actinomycetota</taxon>
        <taxon>Actinomycetes</taxon>
        <taxon>Kitasatosporales</taxon>
        <taxon>Streptomycetaceae</taxon>
        <taxon>Streptomyces</taxon>
    </lineage>
</organism>
<dbReference type="Pfam" id="PF04199">
    <property type="entry name" value="Cyclase"/>
    <property type="match status" value="1"/>
</dbReference>
<accession>A0ABU6F368</accession>
<comment type="caution">
    <text evidence="1">The sequence shown here is derived from an EMBL/GenBank/DDBJ whole genome shotgun (WGS) entry which is preliminary data.</text>
</comment>
<reference evidence="1 2" key="1">
    <citation type="submission" date="2022-10" db="EMBL/GenBank/DDBJ databases">
        <authorList>
            <person name="Xie J."/>
            <person name="Shen N."/>
        </authorList>
    </citation>
    <scope>NUCLEOTIDE SEQUENCE [LARGE SCALE GENOMIC DNA]</scope>
    <source>
        <strain evidence="1 2">YIM65594</strain>
    </source>
</reference>
<dbReference type="PANTHER" id="PTHR31118:SF12">
    <property type="entry name" value="CYCLASE-LIKE PROTEIN 2"/>
    <property type="match status" value="1"/>
</dbReference>
<dbReference type="PANTHER" id="PTHR31118">
    <property type="entry name" value="CYCLASE-LIKE PROTEIN 2"/>
    <property type="match status" value="1"/>
</dbReference>
<dbReference type="InterPro" id="IPR037175">
    <property type="entry name" value="KFase_sf"/>
</dbReference>
<dbReference type="Gene3D" id="3.50.30.50">
    <property type="entry name" value="Putative cyclase"/>
    <property type="match status" value="1"/>
</dbReference>
<evidence type="ECO:0000313" key="1">
    <source>
        <dbReference type="EMBL" id="MEB8337845.1"/>
    </source>
</evidence>
<dbReference type="Proteomes" id="UP001354931">
    <property type="component" value="Unassembled WGS sequence"/>
</dbReference>
<keyword evidence="2" id="KW-1185">Reference proteome</keyword>
<gene>
    <name evidence="1" type="ORF">OKJ99_10030</name>
</gene>
<dbReference type="RefSeq" id="WP_326015515.1">
    <property type="nucleotide sequence ID" value="NZ_JAOZYC010000075.1"/>
</dbReference>
<dbReference type="SUPFAM" id="SSF102198">
    <property type="entry name" value="Putative cyclase"/>
    <property type="match status" value="1"/>
</dbReference>
<name>A0ABU6F368_9ACTN</name>
<proteinExistence type="predicted"/>
<sequence length="267" mass="28441">MTSRPHTSASTDLITSLAEGSLRVVDLTAPLSSGTPILPLPEPMHPIPRFELERLNDWDDPGEISFQNHIHTGEHVGTHFDAPVHWSSGRDLEDVGSVPAARLVGPAAVVDKSAECAKDPDYLLGLDELKAWEREHGALPEGGWLVYRTGWDARSDDQAAFLNADDNGPHTPGFTAECARYLAEETGIVGIGVETVGTDAGQAFRFEPPFPVHHFMLGNGKYGVTQLRNVGELPPVGAVLVVAPLRIVGGSGSPARVLALTPAAEGK</sequence>
<dbReference type="InterPro" id="IPR007325">
    <property type="entry name" value="KFase/CYL"/>
</dbReference>
<dbReference type="EMBL" id="JAOZYC010000075">
    <property type="protein sequence ID" value="MEB8337845.1"/>
    <property type="molecule type" value="Genomic_DNA"/>
</dbReference>
<evidence type="ECO:0000313" key="2">
    <source>
        <dbReference type="Proteomes" id="UP001354931"/>
    </source>
</evidence>